<reference evidence="1 2" key="1">
    <citation type="submission" date="2024-10" db="EMBL/GenBank/DDBJ databases">
        <authorList>
            <person name="Deangelis K."/>
            <person name="Huntemann M."/>
            <person name="Clum A."/>
            <person name="Wang J."/>
            <person name="Palaniappan K."/>
            <person name="Ritter S."/>
            <person name="Chen I.-M."/>
            <person name="Stamatis D."/>
            <person name="Reddy T."/>
            <person name="O'Malley R."/>
            <person name="Daum C."/>
            <person name="Ng V."/>
            <person name="Ivanova N."/>
            <person name="Kyrpides N."/>
            <person name="Woyke T."/>
        </authorList>
    </citation>
    <scope>NUCLEOTIDE SEQUENCE [LARGE SCALE GENOMIC DNA]</scope>
    <source>
        <strain evidence="1 2">GAS97</strain>
    </source>
</reference>
<accession>A0ABW8MKB9</accession>
<dbReference type="Proteomes" id="UP001620514">
    <property type="component" value="Unassembled WGS sequence"/>
</dbReference>
<evidence type="ECO:0000313" key="2">
    <source>
        <dbReference type="Proteomes" id="UP001620514"/>
    </source>
</evidence>
<keyword evidence="2" id="KW-1185">Reference proteome</keyword>
<dbReference type="RefSeq" id="WP_404609077.1">
    <property type="nucleotide sequence ID" value="NZ_JBIYDN010000012.1"/>
</dbReference>
<dbReference type="EMBL" id="JBIYDN010000012">
    <property type="protein sequence ID" value="MFK4444120.1"/>
    <property type="molecule type" value="Genomic_DNA"/>
</dbReference>
<organism evidence="1 2">
    <name type="scientific">Caballeronia udeis</name>
    <dbReference type="NCBI Taxonomy" id="1232866"/>
    <lineage>
        <taxon>Bacteria</taxon>
        <taxon>Pseudomonadati</taxon>
        <taxon>Pseudomonadota</taxon>
        <taxon>Betaproteobacteria</taxon>
        <taxon>Burkholderiales</taxon>
        <taxon>Burkholderiaceae</taxon>
        <taxon>Caballeronia</taxon>
    </lineage>
</organism>
<reference evidence="1 2" key="2">
    <citation type="submission" date="2024-11" db="EMBL/GenBank/DDBJ databases">
        <title>Using genomics to understand microbial adaptation to soil warming.</title>
        <authorList>
            <person name="Deangelis K.M. PhD."/>
        </authorList>
    </citation>
    <scope>NUCLEOTIDE SEQUENCE [LARGE SCALE GENOMIC DNA]</scope>
    <source>
        <strain evidence="1 2">GAS97</strain>
    </source>
</reference>
<sequence length="309" mass="34452">MPIINSDDQQHLALHLDRLRQLPRVLLETPAVPFPATAAIDSACPQEIAQWAYWGESLYPATLDDFIKSTKSGGSHEKTAKSRIAACRREVARLNNTLMMRGQRPISEDVAPNAGQLGKAIPTGMANYAVILIDQIKADRTFLESKQSNQRLDLLAKDLGFKGYGAYKSFCAELEKVCAEMGFGSYRNLCMGSAYISHLREARPELSGILNSEEWKTGEAVFRQRSPYLIDRIVECRKSPRDCGFWLELQGGHLYCVFRDGEVFGWDIILGMFEQGYEPAMPGHEQARAMAEKILSEVFAEAGTPPDAD</sequence>
<gene>
    <name evidence="1" type="ORF">ABH943_004142</name>
</gene>
<protein>
    <submittedName>
        <fullName evidence="1">Uncharacterized protein</fullName>
    </submittedName>
</protein>
<name>A0ABW8MKB9_9BURK</name>
<comment type="caution">
    <text evidence="1">The sequence shown here is derived from an EMBL/GenBank/DDBJ whole genome shotgun (WGS) entry which is preliminary data.</text>
</comment>
<evidence type="ECO:0000313" key="1">
    <source>
        <dbReference type="EMBL" id="MFK4444120.1"/>
    </source>
</evidence>
<proteinExistence type="predicted"/>